<protein>
    <submittedName>
        <fullName evidence="1">Uncharacterized protein</fullName>
    </submittedName>
</protein>
<sequence length="82" mass="9173">MAAACLGQYRFPVQIVCLLPDATVVNGINANDILDIDTVDEDDFIGFSDPLDMRYHQFLVSCVEMADKVHNFNKLPALRSEL</sequence>
<name>A0A6B0U7I5_IXORI</name>
<accession>A0A6B0U7I5</accession>
<reference evidence="1" key="1">
    <citation type="submission" date="2019-12" db="EMBL/GenBank/DDBJ databases">
        <title>An insight into the sialome of adult female Ixodes ricinus ticks feeding for 6 days.</title>
        <authorList>
            <person name="Perner J."/>
            <person name="Ribeiro J.M.C."/>
        </authorList>
    </citation>
    <scope>NUCLEOTIDE SEQUENCE</scope>
    <source>
        <strain evidence="1">Semi-engorged</strain>
        <tissue evidence="1">Salivary glands</tissue>
    </source>
</reference>
<organism evidence="1">
    <name type="scientific">Ixodes ricinus</name>
    <name type="common">Common tick</name>
    <name type="synonym">Acarus ricinus</name>
    <dbReference type="NCBI Taxonomy" id="34613"/>
    <lineage>
        <taxon>Eukaryota</taxon>
        <taxon>Metazoa</taxon>
        <taxon>Ecdysozoa</taxon>
        <taxon>Arthropoda</taxon>
        <taxon>Chelicerata</taxon>
        <taxon>Arachnida</taxon>
        <taxon>Acari</taxon>
        <taxon>Parasitiformes</taxon>
        <taxon>Ixodida</taxon>
        <taxon>Ixodoidea</taxon>
        <taxon>Ixodidae</taxon>
        <taxon>Ixodinae</taxon>
        <taxon>Ixodes</taxon>
    </lineage>
</organism>
<dbReference type="AlphaFoldDB" id="A0A6B0U7I5"/>
<proteinExistence type="predicted"/>
<evidence type="ECO:0000313" key="1">
    <source>
        <dbReference type="EMBL" id="MXU84794.1"/>
    </source>
</evidence>
<dbReference type="EMBL" id="GIFC01002711">
    <property type="protein sequence ID" value="MXU84794.1"/>
    <property type="molecule type" value="Transcribed_RNA"/>
</dbReference>